<protein>
    <submittedName>
        <fullName evidence="2">Choice-of-anchor B family protein</fullName>
    </submittedName>
</protein>
<dbReference type="PROSITE" id="PS51257">
    <property type="entry name" value="PROKAR_LIPOPROTEIN"/>
    <property type="match status" value="1"/>
</dbReference>
<gene>
    <name evidence="2" type="ORF">FUA24_22910</name>
</gene>
<dbReference type="InterPro" id="IPR027589">
    <property type="entry name" value="Choice_anch_B"/>
</dbReference>
<comment type="caution">
    <text evidence="2">The sequence shown here is derived from an EMBL/GenBank/DDBJ whole genome shotgun (WGS) entry which is preliminary data.</text>
</comment>
<keyword evidence="3" id="KW-1185">Reference proteome</keyword>
<feature type="chain" id="PRO_5023109192" evidence="1">
    <location>
        <begin position="25"/>
        <end position="417"/>
    </location>
</feature>
<dbReference type="AlphaFoldDB" id="A0A5D0HFR0"/>
<evidence type="ECO:0000256" key="1">
    <source>
        <dbReference type="SAM" id="SignalP"/>
    </source>
</evidence>
<name>A0A5D0HFR0_9FLAO</name>
<dbReference type="Proteomes" id="UP000323930">
    <property type="component" value="Unassembled WGS sequence"/>
</dbReference>
<dbReference type="GO" id="GO:0005576">
    <property type="term" value="C:extracellular region"/>
    <property type="evidence" value="ECO:0007669"/>
    <property type="project" value="TreeGrafter"/>
</dbReference>
<keyword evidence="1" id="KW-0732">Signal</keyword>
<dbReference type="OrthoDB" id="9815940at2"/>
<evidence type="ECO:0000313" key="2">
    <source>
        <dbReference type="EMBL" id="TYA70136.1"/>
    </source>
</evidence>
<dbReference type="RefSeq" id="WP_148545564.1">
    <property type="nucleotide sequence ID" value="NZ_VSDQ01000729.1"/>
</dbReference>
<accession>A0A5D0HFR0</accession>
<dbReference type="PANTHER" id="PTHR38787:SF3">
    <property type="entry name" value="REGULATORY P DOMAIN-CONTAINING PROTEIN"/>
    <property type="match status" value="1"/>
</dbReference>
<evidence type="ECO:0000313" key="3">
    <source>
        <dbReference type="Proteomes" id="UP000323930"/>
    </source>
</evidence>
<feature type="signal peptide" evidence="1">
    <location>
        <begin position="1"/>
        <end position="24"/>
    </location>
</feature>
<sequence>MSYFIKKLCRISLFGLFCATLIFSCERDNNIPLNTDISINEDVLAPCVNGFAAGYPCRDYDLMAHLPVDTFDGNEGNDSWGWVDETTQKEYALMCLDNGVGFVDITDALNPIYLGKLPTATIASPWRDVKIYQNHAFIVADNSVGEDSHGMQIFDLTRLRNVANPPETFTEDLNFTGFGRAHNLFINEETGYAYIVGSSSFLGGPIFINIQDPMNPVIEGGFINLGYSHDAQVVTYNGPDSDYTGQEIFIGSNEDEVVIVNVTDKTNPTIISRITYTNVRYAHQGWFTSDMKYFILGDELDELRIGIDTKTIVFDFTDLDNPQFHFNYFGPTSAIDHNGYVKGDNFFFANYNAGMRVLDISDIENTNVSEVGFFDTYPDNNNTGFDGAWTVYPYLPSGNIIISDVTNGLFIVRKSGT</sequence>
<organism evidence="2 3">
    <name type="scientific">Seonamhaeicola marinus</name>
    <dbReference type="NCBI Taxonomy" id="1912246"/>
    <lineage>
        <taxon>Bacteria</taxon>
        <taxon>Pseudomonadati</taxon>
        <taxon>Bacteroidota</taxon>
        <taxon>Flavobacteriia</taxon>
        <taxon>Flavobacteriales</taxon>
        <taxon>Flavobacteriaceae</taxon>
    </lineage>
</organism>
<proteinExistence type="predicted"/>
<dbReference type="NCBIfam" id="TIGR04312">
    <property type="entry name" value="choice_anch_B"/>
    <property type="match status" value="1"/>
</dbReference>
<reference evidence="2 3" key="1">
    <citation type="submission" date="2019-08" db="EMBL/GenBank/DDBJ databases">
        <title>Seonamhaeicola sediminis sp. nov., isolated from marine sediment.</title>
        <authorList>
            <person name="Cao W.R."/>
        </authorList>
    </citation>
    <scope>NUCLEOTIDE SEQUENCE [LARGE SCALE GENOMIC DNA]</scope>
    <source>
        <strain evidence="2 3">B011</strain>
    </source>
</reference>
<dbReference type="EMBL" id="VSDQ01000729">
    <property type="protein sequence ID" value="TYA70136.1"/>
    <property type="molecule type" value="Genomic_DNA"/>
</dbReference>
<dbReference type="PANTHER" id="PTHR38787">
    <property type="entry name" value="REGULATORY P DOMAIN-CONTAINING PROTEIN"/>
    <property type="match status" value="1"/>
</dbReference>